<evidence type="ECO:0000313" key="3">
    <source>
        <dbReference type="EMBL" id="KAJ5732058.1"/>
    </source>
</evidence>
<keyword evidence="1" id="KW-0560">Oxidoreductase</keyword>
<reference evidence="3" key="1">
    <citation type="journal article" date="2023" name="IMA Fungus">
        <title>Comparative genomic study of the Penicillium genus elucidates a diverse pangenome and 15 lateral gene transfer events.</title>
        <authorList>
            <person name="Petersen C."/>
            <person name="Sorensen T."/>
            <person name="Nielsen M.R."/>
            <person name="Sondergaard T.E."/>
            <person name="Sorensen J.L."/>
            <person name="Fitzpatrick D.A."/>
            <person name="Frisvad J.C."/>
            <person name="Nielsen K.L."/>
        </authorList>
    </citation>
    <scope>NUCLEOTIDE SEQUENCE</scope>
    <source>
        <strain evidence="3">IBT 17514</strain>
    </source>
</reference>
<dbReference type="InterPro" id="IPR042098">
    <property type="entry name" value="TauD-like_sf"/>
</dbReference>
<dbReference type="AlphaFoldDB" id="A0AAD6HPW0"/>
<gene>
    <name evidence="3" type="ORF">N7493_003539</name>
</gene>
<keyword evidence="4" id="KW-1185">Reference proteome</keyword>
<evidence type="ECO:0000259" key="2">
    <source>
        <dbReference type="Pfam" id="PF02668"/>
    </source>
</evidence>
<feature type="domain" description="TauD/TfdA-like" evidence="2">
    <location>
        <begin position="25"/>
        <end position="268"/>
    </location>
</feature>
<comment type="caution">
    <text evidence="3">The sequence shown here is derived from an EMBL/GenBank/DDBJ whole genome shotgun (WGS) entry which is preliminary data.</text>
</comment>
<name>A0AAD6HPW0_9EURO</name>
<dbReference type="GO" id="GO:0016491">
    <property type="term" value="F:oxidoreductase activity"/>
    <property type="evidence" value="ECO:0007669"/>
    <property type="project" value="UniProtKB-KW"/>
</dbReference>
<dbReference type="Proteomes" id="UP001215712">
    <property type="component" value="Unassembled WGS sequence"/>
</dbReference>
<dbReference type="Gene3D" id="3.60.130.10">
    <property type="entry name" value="Clavaminate synthase-like"/>
    <property type="match status" value="1"/>
</dbReference>
<protein>
    <recommendedName>
        <fullName evidence="2">TauD/TfdA-like domain-containing protein</fullName>
    </recommendedName>
</protein>
<organism evidence="3 4">
    <name type="scientific">Penicillium malachiteum</name>
    <dbReference type="NCBI Taxonomy" id="1324776"/>
    <lineage>
        <taxon>Eukaryota</taxon>
        <taxon>Fungi</taxon>
        <taxon>Dikarya</taxon>
        <taxon>Ascomycota</taxon>
        <taxon>Pezizomycotina</taxon>
        <taxon>Eurotiomycetes</taxon>
        <taxon>Eurotiomycetidae</taxon>
        <taxon>Eurotiales</taxon>
        <taxon>Aspergillaceae</taxon>
        <taxon>Penicillium</taxon>
    </lineage>
</organism>
<dbReference type="SUPFAM" id="SSF51197">
    <property type="entry name" value="Clavaminate synthase-like"/>
    <property type="match status" value="1"/>
</dbReference>
<evidence type="ECO:0000313" key="4">
    <source>
        <dbReference type="Proteomes" id="UP001215712"/>
    </source>
</evidence>
<sequence length="278" mass="31441">MAKQTGRRKIGTLPQLQATQLATSKNAEHVRQVDQHLKNRGIVKIGLQFDDDASTYLEQLIRQLNERHGHGLPITHSASRGSLWDIRPQFTKPPDAHTARSETMNEFPWHTDCSYEESSPRYFALQVMHSDQCGGGTLSVLDTSRLVSLLSPAARKGLTLPEFRIAVPPEFIKQDSKTHITGNILRMDKSKGTAELRFREDLVTPLTPSAVAAFEELQRVLNSADLQSQVMQLTSDMLPRGSIIAIDNRRWLHGRNQVLDPNRHLRRVRWDAEPFTAL</sequence>
<reference evidence="3" key="2">
    <citation type="submission" date="2023-01" db="EMBL/GenBank/DDBJ databases">
        <authorList>
            <person name="Petersen C."/>
        </authorList>
    </citation>
    <scope>NUCLEOTIDE SEQUENCE</scope>
    <source>
        <strain evidence="3">IBT 17514</strain>
    </source>
</reference>
<accession>A0AAD6HPW0</accession>
<dbReference type="EMBL" id="JAQJAN010000004">
    <property type="protein sequence ID" value="KAJ5732058.1"/>
    <property type="molecule type" value="Genomic_DNA"/>
</dbReference>
<dbReference type="Pfam" id="PF02668">
    <property type="entry name" value="TauD"/>
    <property type="match status" value="1"/>
</dbReference>
<proteinExistence type="predicted"/>
<evidence type="ECO:0000256" key="1">
    <source>
        <dbReference type="ARBA" id="ARBA00023002"/>
    </source>
</evidence>
<dbReference type="InterPro" id="IPR003819">
    <property type="entry name" value="TauD/TfdA-like"/>
</dbReference>